<feature type="compositionally biased region" description="Acidic residues" evidence="2">
    <location>
        <begin position="194"/>
        <end position="214"/>
    </location>
</feature>
<proteinExistence type="predicted"/>
<evidence type="ECO:0000313" key="5">
    <source>
        <dbReference type="Proteomes" id="UP000325081"/>
    </source>
</evidence>
<feature type="domain" description="CCHC-type" evidence="3">
    <location>
        <begin position="246"/>
        <end position="262"/>
    </location>
</feature>
<feature type="compositionally biased region" description="Low complexity" evidence="2">
    <location>
        <begin position="76"/>
        <end position="98"/>
    </location>
</feature>
<feature type="compositionally biased region" description="Basic residues" evidence="2">
    <location>
        <begin position="225"/>
        <end position="240"/>
    </location>
</feature>
<feature type="compositionally biased region" description="Basic and acidic residues" evidence="2">
    <location>
        <begin position="102"/>
        <end position="114"/>
    </location>
</feature>
<feature type="compositionally biased region" description="Polar residues" evidence="2">
    <location>
        <begin position="360"/>
        <end position="379"/>
    </location>
</feature>
<reference evidence="5" key="1">
    <citation type="journal article" date="2019" name="Curr. Biol.">
        <title>Genome Sequence of Striga asiatica Provides Insight into the Evolution of Plant Parasitism.</title>
        <authorList>
            <person name="Yoshida S."/>
            <person name="Kim S."/>
            <person name="Wafula E.K."/>
            <person name="Tanskanen J."/>
            <person name="Kim Y.M."/>
            <person name="Honaas L."/>
            <person name="Yang Z."/>
            <person name="Spallek T."/>
            <person name="Conn C.E."/>
            <person name="Ichihashi Y."/>
            <person name="Cheong K."/>
            <person name="Cui S."/>
            <person name="Der J.P."/>
            <person name="Gundlach H."/>
            <person name="Jiao Y."/>
            <person name="Hori C."/>
            <person name="Ishida J.K."/>
            <person name="Kasahara H."/>
            <person name="Kiba T."/>
            <person name="Kim M.S."/>
            <person name="Koo N."/>
            <person name="Laohavisit A."/>
            <person name="Lee Y.H."/>
            <person name="Lumba S."/>
            <person name="McCourt P."/>
            <person name="Mortimer J.C."/>
            <person name="Mutuku J.M."/>
            <person name="Nomura T."/>
            <person name="Sasaki-Sekimoto Y."/>
            <person name="Seto Y."/>
            <person name="Wang Y."/>
            <person name="Wakatake T."/>
            <person name="Sakakibara H."/>
            <person name="Demura T."/>
            <person name="Yamaguchi S."/>
            <person name="Yoneyama K."/>
            <person name="Manabe R.I."/>
            <person name="Nelson D.C."/>
            <person name="Schulman A.H."/>
            <person name="Timko M.P."/>
            <person name="dePamphilis C.W."/>
            <person name="Choi D."/>
            <person name="Shirasu K."/>
        </authorList>
    </citation>
    <scope>NUCLEOTIDE SEQUENCE [LARGE SCALE GENOMIC DNA]</scope>
    <source>
        <strain evidence="5">cv. UVA1</strain>
    </source>
</reference>
<dbReference type="InterPro" id="IPR036875">
    <property type="entry name" value="Znf_CCHC_sf"/>
</dbReference>
<feature type="compositionally biased region" description="Basic and acidic residues" evidence="2">
    <location>
        <begin position="123"/>
        <end position="136"/>
    </location>
</feature>
<feature type="compositionally biased region" description="Acidic residues" evidence="2">
    <location>
        <begin position="143"/>
        <end position="167"/>
    </location>
</feature>
<gene>
    <name evidence="4" type="ORF">STAS_17145</name>
</gene>
<feature type="compositionally biased region" description="Basic and acidic residues" evidence="2">
    <location>
        <begin position="215"/>
        <end position="224"/>
    </location>
</feature>
<accession>A0A5A7Q5G0</accession>
<feature type="region of interest" description="Disordered" evidence="2">
    <location>
        <begin position="298"/>
        <end position="341"/>
    </location>
</feature>
<protein>
    <submittedName>
        <fullName evidence="4">Sodium/potassium/calcium exchanger 1</fullName>
    </submittedName>
</protein>
<feature type="region of interest" description="Disordered" evidence="2">
    <location>
        <begin position="356"/>
        <end position="379"/>
    </location>
</feature>
<keyword evidence="1" id="KW-0479">Metal-binding</keyword>
<keyword evidence="1" id="KW-0862">Zinc</keyword>
<comment type="caution">
    <text evidence="4">The sequence shown here is derived from an EMBL/GenBank/DDBJ whole genome shotgun (WGS) entry which is preliminary data.</text>
</comment>
<keyword evidence="1" id="KW-0863">Zinc-finger</keyword>
<evidence type="ECO:0000259" key="3">
    <source>
        <dbReference type="PROSITE" id="PS50158"/>
    </source>
</evidence>
<evidence type="ECO:0000256" key="1">
    <source>
        <dbReference type="PROSITE-ProRule" id="PRU00047"/>
    </source>
</evidence>
<sequence length="379" mass="42096">MVKSIRIRSKEYWDADILEYDRSGELLTVTMWCGGTFQTEGFVCYQGGSKMTFDFVHMGSLNNSTLKKIESKSGSESEGGSESVSECGSESGSESGAESENESEKNDKESEKSGKGNGSEGGKGGDCENENIEHESGNFVGENVEETENEQSELERQEDEDDFLDSDYDFRNSSSDDDDALFSENVDAGASGGEDGDSSTDSDDGVVEVPDDLDELRGDQEEPKKKGKKRRGKQPMKMKRQQPTVKCKKCGMAGHYARSCEKRKEKEMNTLSQNQSQVTQEVDNSPLKRAFDTILERKRARAAADRGKRKRAKKATVETEQSSQNPTLLPPVISHEEEDEELHSLCELIDEYEIPKVANQPGSTPYQQLQSSMQSRDEN</sequence>
<dbReference type="PROSITE" id="PS50158">
    <property type="entry name" value="ZF_CCHC"/>
    <property type="match status" value="1"/>
</dbReference>
<dbReference type="Proteomes" id="UP000325081">
    <property type="component" value="Unassembled WGS sequence"/>
</dbReference>
<feature type="compositionally biased region" description="Polar residues" evidence="2">
    <location>
        <begin position="318"/>
        <end position="327"/>
    </location>
</feature>
<dbReference type="EMBL" id="BKCP01005883">
    <property type="protein sequence ID" value="GER40469.1"/>
    <property type="molecule type" value="Genomic_DNA"/>
</dbReference>
<feature type="region of interest" description="Disordered" evidence="2">
    <location>
        <begin position="69"/>
        <end position="285"/>
    </location>
</feature>
<dbReference type="GO" id="GO:0003676">
    <property type="term" value="F:nucleic acid binding"/>
    <property type="evidence" value="ECO:0007669"/>
    <property type="project" value="InterPro"/>
</dbReference>
<dbReference type="InterPro" id="IPR001878">
    <property type="entry name" value="Znf_CCHC"/>
</dbReference>
<evidence type="ECO:0000313" key="4">
    <source>
        <dbReference type="EMBL" id="GER40469.1"/>
    </source>
</evidence>
<feature type="compositionally biased region" description="Basic and acidic residues" evidence="2">
    <location>
        <begin position="258"/>
        <end position="268"/>
    </location>
</feature>
<dbReference type="GO" id="GO:0008270">
    <property type="term" value="F:zinc ion binding"/>
    <property type="evidence" value="ECO:0007669"/>
    <property type="project" value="UniProtKB-KW"/>
</dbReference>
<dbReference type="AlphaFoldDB" id="A0A5A7Q5G0"/>
<feature type="compositionally biased region" description="Polar residues" evidence="2">
    <location>
        <begin position="269"/>
        <end position="283"/>
    </location>
</feature>
<organism evidence="4 5">
    <name type="scientific">Striga asiatica</name>
    <name type="common">Asiatic witchweed</name>
    <name type="synonym">Buchnera asiatica</name>
    <dbReference type="NCBI Taxonomy" id="4170"/>
    <lineage>
        <taxon>Eukaryota</taxon>
        <taxon>Viridiplantae</taxon>
        <taxon>Streptophyta</taxon>
        <taxon>Embryophyta</taxon>
        <taxon>Tracheophyta</taxon>
        <taxon>Spermatophyta</taxon>
        <taxon>Magnoliopsida</taxon>
        <taxon>eudicotyledons</taxon>
        <taxon>Gunneridae</taxon>
        <taxon>Pentapetalae</taxon>
        <taxon>asterids</taxon>
        <taxon>lamiids</taxon>
        <taxon>Lamiales</taxon>
        <taxon>Orobanchaceae</taxon>
        <taxon>Buchnereae</taxon>
        <taxon>Striga</taxon>
    </lineage>
</organism>
<evidence type="ECO:0000256" key="2">
    <source>
        <dbReference type="SAM" id="MobiDB-lite"/>
    </source>
</evidence>
<keyword evidence="5" id="KW-1185">Reference proteome</keyword>
<dbReference type="SUPFAM" id="SSF57756">
    <property type="entry name" value="Retrovirus zinc finger-like domains"/>
    <property type="match status" value="1"/>
</dbReference>
<name>A0A5A7Q5G0_STRAF</name>